<dbReference type="KEGG" id="ttk:TST_1243"/>
<evidence type="ECO:0000256" key="1">
    <source>
        <dbReference type="ARBA" id="ARBA00022723"/>
    </source>
</evidence>
<dbReference type="Proteomes" id="UP000063234">
    <property type="component" value="Chromosome"/>
</dbReference>
<dbReference type="SMART" id="SM01086">
    <property type="entry name" value="ClpB_D2-small"/>
    <property type="match status" value="1"/>
</dbReference>
<dbReference type="Pfam" id="PF06689">
    <property type="entry name" value="zf-C4_ClpX"/>
    <property type="match status" value="1"/>
</dbReference>
<name>A0A0S3QUM6_THET7</name>
<dbReference type="HAMAP" id="MF_00175">
    <property type="entry name" value="ClpX"/>
    <property type="match status" value="1"/>
</dbReference>
<dbReference type="InterPro" id="IPR027417">
    <property type="entry name" value="P-loop_NTPase"/>
</dbReference>
<feature type="binding site" evidence="6 7">
    <location>
        <position position="13"/>
    </location>
    <ligand>
        <name>Zn(2+)</name>
        <dbReference type="ChEBI" id="CHEBI:29105"/>
    </ligand>
</feature>
<dbReference type="Gene3D" id="3.40.50.300">
    <property type="entry name" value="P-loop containing nucleotide triphosphate hydrolases"/>
    <property type="match status" value="1"/>
</dbReference>
<dbReference type="SUPFAM" id="SSF57716">
    <property type="entry name" value="Glucocorticoid receptor-like (DNA-binding domain)"/>
    <property type="match status" value="1"/>
</dbReference>
<evidence type="ECO:0000256" key="3">
    <source>
        <dbReference type="ARBA" id="ARBA00022833"/>
    </source>
</evidence>
<feature type="binding site" evidence="6">
    <location>
        <begin position="114"/>
        <end position="121"/>
    </location>
    <ligand>
        <name>ATP</name>
        <dbReference type="ChEBI" id="CHEBI:30616"/>
    </ligand>
</feature>
<dbReference type="InterPro" id="IPR059188">
    <property type="entry name" value="Znf_CLPX-like"/>
</dbReference>
<dbReference type="OrthoDB" id="9804062at2"/>
<dbReference type="SUPFAM" id="SSF52540">
    <property type="entry name" value="P-loop containing nucleoside triphosphate hydrolases"/>
    <property type="match status" value="1"/>
</dbReference>
<accession>A0A0S3QUM6</accession>
<dbReference type="Gene3D" id="1.10.8.60">
    <property type="match status" value="1"/>
</dbReference>
<dbReference type="GO" id="GO:0005524">
    <property type="term" value="F:ATP binding"/>
    <property type="evidence" value="ECO:0007669"/>
    <property type="project" value="UniProtKB-UniRule"/>
</dbReference>
<dbReference type="GO" id="GO:0046983">
    <property type="term" value="F:protein dimerization activity"/>
    <property type="evidence" value="ECO:0007669"/>
    <property type="project" value="UniProtKB-UniRule"/>
</dbReference>
<dbReference type="PATRIC" id="fig|1298851.3.peg.1317"/>
<sequence length="407" mass="45443">MFDQSGDVRCSFCGKSQREVRKIIAGPGVYICDRCVALCNRIIKNSEKDPDKYKPEKLPTPKEIKEFLDQYVIGQERAKKIISVAVYNHYKRVFSGTKDDDVELQKSNILLIGPTGSGKTLIAQTLAKLLDVPFAIADATTLTEAGYVGEDVENVLLRLIQAADYDIEKAEMGIVYIDEIDKIARKSENPSITRDVSGEGVQQALLKILEGTVANVPPQGGRKHPHQEMIQIDTTNILFICGGAFVGLEKIIERRMGKSSIGFGKEAKKLSKDDMLEMVQPIDLIRFGMIPEFIGRVPVVATLHKLTEEDLYRILVEPKNALVKQYAKMFEMEGVKLTFTEGALKLIAKEAIQRGLGARGLRAIMEELMLDIMYELPSLAPQVKECIINEEVVKKKKQPILVYQKAS</sequence>
<keyword evidence="5 6" id="KW-0143">Chaperone</keyword>
<proteinExistence type="inferred from homology"/>
<evidence type="ECO:0000256" key="5">
    <source>
        <dbReference type="ARBA" id="ARBA00023186"/>
    </source>
</evidence>
<dbReference type="FunFam" id="1.10.8.60:FF:000002">
    <property type="entry name" value="ATP-dependent Clp protease ATP-binding subunit ClpX"/>
    <property type="match status" value="1"/>
</dbReference>
<reference evidence="10" key="1">
    <citation type="journal article" date="2018" name="Science">
        <title>A primordial and reversible TCA cycle in a facultatively chemolithoautotrophic thermophile.</title>
        <authorList>
            <person name="Nunoura T."/>
            <person name="Chikaraishi Y."/>
            <person name="Izaki R."/>
            <person name="Suwa T."/>
            <person name="Sato T."/>
            <person name="Harada T."/>
            <person name="Mori K."/>
            <person name="Kato Y."/>
            <person name="Miyazaki M."/>
            <person name="Shimamura S."/>
            <person name="Yanagawa K."/>
            <person name="Shuto A."/>
            <person name="Ohkouchi N."/>
            <person name="Fujita N."/>
            <person name="Takaki Y."/>
            <person name="Atomi H."/>
            <person name="Takai K."/>
        </authorList>
    </citation>
    <scope>NUCLEOTIDE SEQUENCE [LARGE SCALE GENOMIC DNA]</scope>
    <source>
        <strain evidence="10">DSM 17441 / JCM 13301 / NBRC 103674 / ABI70S6</strain>
    </source>
</reference>
<evidence type="ECO:0000313" key="10">
    <source>
        <dbReference type="Proteomes" id="UP000063234"/>
    </source>
</evidence>
<dbReference type="NCBIfam" id="TIGR00382">
    <property type="entry name" value="clpX"/>
    <property type="match status" value="1"/>
</dbReference>
<evidence type="ECO:0000313" key="9">
    <source>
        <dbReference type="EMBL" id="BAT72030.1"/>
    </source>
</evidence>
<dbReference type="SMART" id="SM00382">
    <property type="entry name" value="AAA"/>
    <property type="match status" value="1"/>
</dbReference>
<dbReference type="GO" id="GO:0016887">
    <property type="term" value="F:ATP hydrolysis activity"/>
    <property type="evidence" value="ECO:0007669"/>
    <property type="project" value="InterPro"/>
</dbReference>
<keyword evidence="2 6" id="KW-0547">Nucleotide-binding</keyword>
<dbReference type="GO" id="GO:0140662">
    <property type="term" value="F:ATP-dependent protein folding chaperone"/>
    <property type="evidence" value="ECO:0007669"/>
    <property type="project" value="InterPro"/>
</dbReference>
<dbReference type="GO" id="GO:0009376">
    <property type="term" value="C:HslUV protease complex"/>
    <property type="evidence" value="ECO:0007669"/>
    <property type="project" value="TreeGrafter"/>
</dbReference>
<comment type="function">
    <text evidence="6">ATP-dependent specificity component of the Clp protease. It directs the protease to specific substrates. Can perform chaperone functions in the absence of ClpP.</text>
</comment>
<dbReference type="Pfam" id="PF10431">
    <property type="entry name" value="ClpB_D2-small"/>
    <property type="match status" value="1"/>
</dbReference>
<keyword evidence="3 6" id="KW-0862">Zinc</keyword>
<dbReference type="InterPro" id="IPR010603">
    <property type="entry name" value="Znf_CppX_C4"/>
</dbReference>
<feature type="binding site" evidence="6 7">
    <location>
        <position position="10"/>
    </location>
    <ligand>
        <name>Zn(2+)</name>
        <dbReference type="ChEBI" id="CHEBI:29105"/>
    </ligand>
</feature>
<keyword evidence="4 6" id="KW-0067">ATP-binding</keyword>
<protein>
    <recommendedName>
        <fullName evidence="6">ATP-dependent Clp protease ATP-binding subunit ClpX</fullName>
    </recommendedName>
</protein>
<dbReference type="InterPro" id="IPR019489">
    <property type="entry name" value="Clp_ATPase_C"/>
</dbReference>
<dbReference type="AlphaFoldDB" id="A0A0S3QUM6"/>
<dbReference type="PROSITE" id="PS51902">
    <property type="entry name" value="CLPX_ZB"/>
    <property type="match status" value="1"/>
</dbReference>
<dbReference type="InterPro" id="IPR003959">
    <property type="entry name" value="ATPase_AAA_core"/>
</dbReference>
<organism evidence="9 10">
    <name type="scientific">Thermosulfidibacter takaii (strain DSM 17441 / JCM 13301 / NBRC 103674 / ABI70S6)</name>
    <dbReference type="NCBI Taxonomy" id="1298851"/>
    <lineage>
        <taxon>Bacteria</taxon>
        <taxon>Pseudomonadati</taxon>
        <taxon>Thermosulfidibacterota</taxon>
        <taxon>Thermosulfidibacteria</taxon>
        <taxon>Thermosulfidibacterales</taxon>
        <taxon>Thermosulfidibacteraceae</taxon>
    </lineage>
</organism>
<dbReference type="FunFam" id="3.40.50.300:FF:000005">
    <property type="entry name" value="ATP-dependent Clp protease ATP-binding subunit ClpX"/>
    <property type="match status" value="1"/>
</dbReference>
<keyword evidence="10" id="KW-1185">Reference proteome</keyword>
<dbReference type="RefSeq" id="WP_068550027.1">
    <property type="nucleotide sequence ID" value="NZ_AP013035.1"/>
</dbReference>
<dbReference type="InterPro" id="IPR038366">
    <property type="entry name" value="Znf_CppX_C4_sf"/>
</dbReference>
<dbReference type="PANTHER" id="PTHR48102:SF7">
    <property type="entry name" value="ATP-DEPENDENT CLP PROTEASE ATP-BINDING SUBUNIT CLPX-LIKE, MITOCHONDRIAL"/>
    <property type="match status" value="1"/>
</dbReference>
<evidence type="ECO:0000256" key="4">
    <source>
        <dbReference type="ARBA" id="ARBA00022840"/>
    </source>
</evidence>
<dbReference type="GO" id="GO:0008233">
    <property type="term" value="F:peptidase activity"/>
    <property type="evidence" value="ECO:0007669"/>
    <property type="project" value="UniProtKB-KW"/>
</dbReference>
<dbReference type="EMBL" id="AP013035">
    <property type="protein sequence ID" value="BAT72030.1"/>
    <property type="molecule type" value="Genomic_DNA"/>
</dbReference>
<dbReference type="GO" id="GO:0051603">
    <property type="term" value="P:proteolysis involved in protein catabolic process"/>
    <property type="evidence" value="ECO:0007669"/>
    <property type="project" value="TreeGrafter"/>
</dbReference>
<keyword evidence="1 6" id="KW-0479">Metal-binding</keyword>
<feature type="binding site" evidence="6 7">
    <location>
        <position position="35"/>
    </location>
    <ligand>
        <name>Zn(2+)</name>
        <dbReference type="ChEBI" id="CHEBI:29105"/>
    </ligand>
</feature>
<dbReference type="STRING" id="1298851.TST_1243"/>
<dbReference type="InterPro" id="IPR003593">
    <property type="entry name" value="AAA+_ATPase"/>
</dbReference>
<dbReference type="Pfam" id="PF07724">
    <property type="entry name" value="AAA_2"/>
    <property type="match status" value="1"/>
</dbReference>
<dbReference type="SMART" id="SM00994">
    <property type="entry name" value="zf-C4_ClpX"/>
    <property type="match status" value="1"/>
</dbReference>
<dbReference type="InterPro" id="IPR004487">
    <property type="entry name" value="Clp_protease_ATP-bd_su_ClpX"/>
</dbReference>
<gene>
    <name evidence="6 9" type="primary">clpX</name>
    <name evidence="9" type="ORF">TST_1243</name>
</gene>
<dbReference type="NCBIfam" id="NF003745">
    <property type="entry name" value="PRK05342.1"/>
    <property type="match status" value="1"/>
</dbReference>
<dbReference type="PANTHER" id="PTHR48102">
    <property type="entry name" value="ATP-DEPENDENT CLP PROTEASE ATP-BINDING SUBUNIT CLPX-LIKE, MITOCHONDRIAL-RELATED"/>
    <property type="match status" value="1"/>
</dbReference>
<keyword evidence="9" id="KW-0378">Hydrolase</keyword>
<comment type="similarity">
    <text evidence="6 7">Belongs to the ClpX chaperone family.</text>
</comment>
<dbReference type="GO" id="GO:0008270">
    <property type="term" value="F:zinc ion binding"/>
    <property type="evidence" value="ECO:0007669"/>
    <property type="project" value="UniProtKB-UniRule"/>
</dbReference>
<evidence type="ECO:0000256" key="6">
    <source>
        <dbReference type="HAMAP-Rule" id="MF_00175"/>
    </source>
</evidence>
<evidence type="ECO:0000259" key="8">
    <source>
        <dbReference type="PROSITE" id="PS51902"/>
    </source>
</evidence>
<dbReference type="CDD" id="cd19497">
    <property type="entry name" value="RecA-like_ClpX"/>
    <property type="match status" value="1"/>
</dbReference>
<keyword evidence="9" id="KW-0645">Protease</keyword>
<comment type="subunit">
    <text evidence="6">Component of the ClpX-ClpP complex. Forms a hexameric ring that, in the presence of ATP, binds to fourteen ClpP subunits assembled into a disk-like structure with a central cavity, resembling the structure of eukaryotic proteasomes.</text>
</comment>
<dbReference type="Gene3D" id="6.20.220.10">
    <property type="entry name" value="ClpX chaperone, C4-type zinc finger domain"/>
    <property type="match status" value="1"/>
</dbReference>
<evidence type="ECO:0000256" key="2">
    <source>
        <dbReference type="ARBA" id="ARBA00022741"/>
    </source>
</evidence>
<dbReference type="GO" id="GO:0051082">
    <property type="term" value="F:unfolded protein binding"/>
    <property type="evidence" value="ECO:0007669"/>
    <property type="project" value="UniProtKB-UniRule"/>
</dbReference>
<dbReference type="InterPro" id="IPR050052">
    <property type="entry name" value="ATP-dep_Clp_protease_ClpX"/>
</dbReference>
<feature type="binding site" evidence="6 7">
    <location>
        <position position="32"/>
    </location>
    <ligand>
        <name>Zn(2+)</name>
        <dbReference type="ChEBI" id="CHEBI:29105"/>
    </ligand>
</feature>
<dbReference type="GO" id="GO:0051301">
    <property type="term" value="P:cell division"/>
    <property type="evidence" value="ECO:0007669"/>
    <property type="project" value="TreeGrafter"/>
</dbReference>
<evidence type="ECO:0000256" key="7">
    <source>
        <dbReference type="PROSITE-ProRule" id="PRU01250"/>
    </source>
</evidence>
<dbReference type="InterPro" id="IPR046425">
    <property type="entry name" value="ClpX_bact"/>
</dbReference>
<feature type="domain" description="ClpX-type ZB" evidence="8">
    <location>
        <begin position="1"/>
        <end position="51"/>
    </location>
</feature>